<keyword evidence="10" id="KW-1185">Reference proteome</keyword>
<dbReference type="eggNOG" id="COG2111">
    <property type="taxonomic scope" value="Bacteria"/>
</dbReference>
<evidence type="ECO:0000256" key="6">
    <source>
        <dbReference type="ARBA" id="ARBA00023136"/>
    </source>
</evidence>
<organism evidence="9 10">
    <name type="scientific">Thermophagus xiamenensis</name>
    <dbReference type="NCBI Taxonomy" id="385682"/>
    <lineage>
        <taxon>Bacteria</taxon>
        <taxon>Pseudomonadati</taxon>
        <taxon>Bacteroidota</taxon>
        <taxon>Bacteroidia</taxon>
        <taxon>Marinilabiliales</taxon>
        <taxon>Marinilabiliaceae</taxon>
        <taxon>Thermophagus</taxon>
    </lineage>
</organism>
<comment type="similarity">
    <text evidence="2">Belongs to the CPA3 antiporters (TC 2.A.63) subunit B family.</text>
</comment>
<accession>A0A1I2BQA1</accession>
<feature type="domain" description="Na+/H+ antiporter MnhB subunit-related protein" evidence="8">
    <location>
        <begin position="5"/>
        <end position="123"/>
    </location>
</feature>
<evidence type="ECO:0000313" key="9">
    <source>
        <dbReference type="EMBL" id="SFE58275.1"/>
    </source>
</evidence>
<dbReference type="EMBL" id="FONA01000014">
    <property type="protein sequence ID" value="SFE58275.1"/>
    <property type="molecule type" value="Genomic_DNA"/>
</dbReference>
<feature type="transmembrane region" description="Helical" evidence="7">
    <location>
        <begin position="12"/>
        <end position="29"/>
    </location>
</feature>
<feature type="transmembrane region" description="Helical" evidence="7">
    <location>
        <begin position="35"/>
        <end position="59"/>
    </location>
</feature>
<dbReference type="Proteomes" id="UP000181976">
    <property type="component" value="Unassembled WGS sequence"/>
</dbReference>
<dbReference type="InParanoid" id="A0A1I2BQA1"/>
<keyword evidence="5 7" id="KW-1133">Transmembrane helix</keyword>
<protein>
    <submittedName>
        <fullName evidence="9">Multisubunit sodium/proton antiporter, MrpB subunit</fullName>
    </submittedName>
</protein>
<proteinExistence type="inferred from homology"/>
<keyword evidence="4 7" id="KW-0812">Transmembrane</keyword>
<dbReference type="InterPro" id="IPR050622">
    <property type="entry name" value="CPA3_antiporter_subunitB"/>
</dbReference>
<dbReference type="GO" id="GO:0005886">
    <property type="term" value="C:plasma membrane"/>
    <property type="evidence" value="ECO:0007669"/>
    <property type="project" value="UniProtKB-SubCell"/>
</dbReference>
<dbReference type="RefSeq" id="WP_010527790.1">
    <property type="nucleotide sequence ID" value="NZ_AFSL01000063.1"/>
</dbReference>
<dbReference type="PANTHER" id="PTHR33932">
    <property type="entry name" value="NA(+)/H(+) ANTIPORTER SUBUNIT B"/>
    <property type="match status" value="1"/>
</dbReference>
<reference evidence="9 10" key="1">
    <citation type="submission" date="2016-10" db="EMBL/GenBank/DDBJ databases">
        <authorList>
            <person name="de Groot N.N."/>
        </authorList>
    </citation>
    <scope>NUCLEOTIDE SEQUENCE [LARGE SCALE GENOMIC DNA]</scope>
    <source>
        <strain evidence="9 10">DSM 19012</strain>
    </source>
</reference>
<evidence type="ECO:0000259" key="8">
    <source>
        <dbReference type="Pfam" id="PF04039"/>
    </source>
</evidence>
<feature type="transmembrane region" description="Helical" evidence="7">
    <location>
        <begin position="68"/>
        <end position="89"/>
    </location>
</feature>
<evidence type="ECO:0000313" key="10">
    <source>
        <dbReference type="Proteomes" id="UP000181976"/>
    </source>
</evidence>
<comment type="subcellular location">
    <subcellularLocation>
        <location evidence="1">Cell membrane</location>
        <topology evidence="1">Multi-pass membrane protein</topology>
    </subcellularLocation>
</comment>
<gene>
    <name evidence="9" type="ORF">SAMN05444380_1146</name>
</gene>
<name>A0A1I2BQA1_9BACT</name>
<dbReference type="AlphaFoldDB" id="A0A1I2BQA1"/>
<dbReference type="Pfam" id="PF04039">
    <property type="entry name" value="MnhB"/>
    <property type="match status" value="1"/>
</dbReference>
<evidence type="ECO:0000256" key="1">
    <source>
        <dbReference type="ARBA" id="ARBA00004651"/>
    </source>
</evidence>
<sequence>MRNLILEKIATLFLYVMIGFALFLLLRGHNSPGGGFIAGILAASGFLMYAIVFGSEAVLKKIVVNPRYIIGTGLLLSLISAIIPIFWGLPPMTAIWGTLGKIHVGTPLLFDTGVFVLVTGMIISIITNIMDVLKWNS</sequence>
<keyword evidence="6 7" id="KW-0472">Membrane</keyword>
<keyword evidence="3" id="KW-1003">Cell membrane</keyword>
<evidence type="ECO:0000256" key="5">
    <source>
        <dbReference type="ARBA" id="ARBA00022989"/>
    </source>
</evidence>
<evidence type="ECO:0000256" key="7">
    <source>
        <dbReference type="SAM" id="Phobius"/>
    </source>
</evidence>
<dbReference type="PANTHER" id="PTHR33932:SF4">
    <property type="entry name" value="NA(+)_H(+) ANTIPORTER SUBUNIT B"/>
    <property type="match status" value="1"/>
</dbReference>
<dbReference type="InterPro" id="IPR007182">
    <property type="entry name" value="MnhB"/>
</dbReference>
<evidence type="ECO:0000256" key="3">
    <source>
        <dbReference type="ARBA" id="ARBA00022475"/>
    </source>
</evidence>
<evidence type="ECO:0000256" key="4">
    <source>
        <dbReference type="ARBA" id="ARBA00022692"/>
    </source>
</evidence>
<feature type="transmembrane region" description="Helical" evidence="7">
    <location>
        <begin position="109"/>
        <end position="130"/>
    </location>
</feature>
<evidence type="ECO:0000256" key="2">
    <source>
        <dbReference type="ARBA" id="ARBA00009425"/>
    </source>
</evidence>
<dbReference type="OrthoDB" id="9798859at2"/>
<dbReference type="STRING" id="385682.SAMN05444380_1146"/>